<comment type="caution">
    <text evidence="1">The sequence shown here is derived from an EMBL/GenBank/DDBJ whole genome shotgun (WGS) entry which is preliminary data.</text>
</comment>
<evidence type="ECO:0000313" key="1">
    <source>
        <dbReference type="EMBL" id="CAH1958584.1"/>
    </source>
</evidence>
<keyword evidence="2" id="KW-1185">Reference proteome</keyword>
<organism evidence="1 2">
    <name type="scientific">Acanthoscelides obtectus</name>
    <name type="common">Bean weevil</name>
    <name type="synonym">Bruchus obtectus</name>
    <dbReference type="NCBI Taxonomy" id="200917"/>
    <lineage>
        <taxon>Eukaryota</taxon>
        <taxon>Metazoa</taxon>
        <taxon>Ecdysozoa</taxon>
        <taxon>Arthropoda</taxon>
        <taxon>Hexapoda</taxon>
        <taxon>Insecta</taxon>
        <taxon>Pterygota</taxon>
        <taxon>Neoptera</taxon>
        <taxon>Endopterygota</taxon>
        <taxon>Coleoptera</taxon>
        <taxon>Polyphaga</taxon>
        <taxon>Cucujiformia</taxon>
        <taxon>Chrysomeloidea</taxon>
        <taxon>Chrysomelidae</taxon>
        <taxon>Bruchinae</taxon>
        <taxon>Bruchini</taxon>
        <taxon>Acanthoscelides</taxon>
    </lineage>
</organism>
<proteinExistence type="predicted"/>
<sequence>MCTREKLYSYIVPFLATETDVLHNKHTFLPLNSKNMAGFVELFDGPIRKNLGDLILENRRHESPPASSILLSVVLLATLLKSCVYLT</sequence>
<dbReference type="Proteomes" id="UP001152888">
    <property type="component" value="Unassembled WGS sequence"/>
</dbReference>
<dbReference type="EMBL" id="CAKOFQ010006678">
    <property type="protein sequence ID" value="CAH1958584.1"/>
    <property type="molecule type" value="Genomic_DNA"/>
</dbReference>
<gene>
    <name evidence="1" type="ORF">ACAOBT_LOCUS2726</name>
</gene>
<protein>
    <submittedName>
        <fullName evidence="1">Uncharacterized protein</fullName>
    </submittedName>
</protein>
<accession>A0A9P0JRC2</accession>
<reference evidence="1" key="1">
    <citation type="submission" date="2022-03" db="EMBL/GenBank/DDBJ databases">
        <authorList>
            <person name="Sayadi A."/>
        </authorList>
    </citation>
    <scope>NUCLEOTIDE SEQUENCE</scope>
</reference>
<name>A0A9P0JRC2_ACAOB</name>
<evidence type="ECO:0000313" key="2">
    <source>
        <dbReference type="Proteomes" id="UP001152888"/>
    </source>
</evidence>
<dbReference type="AlphaFoldDB" id="A0A9P0JRC2"/>